<dbReference type="PANTHER" id="PTHR30629:SF2">
    <property type="entry name" value="PROPHAGE INTEGRASE INTS-RELATED"/>
    <property type="match status" value="1"/>
</dbReference>
<dbReference type="InterPro" id="IPR013762">
    <property type="entry name" value="Integrase-like_cat_sf"/>
</dbReference>
<dbReference type="InterPro" id="IPR010998">
    <property type="entry name" value="Integrase_recombinase_N"/>
</dbReference>
<feature type="compositionally biased region" description="Polar residues" evidence="5">
    <location>
        <begin position="343"/>
        <end position="352"/>
    </location>
</feature>
<dbReference type="PROSITE" id="PS51898">
    <property type="entry name" value="TYR_RECOMBINASE"/>
    <property type="match status" value="1"/>
</dbReference>
<accession>A0A329YN34</accession>
<dbReference type="InterPro" id="IPR002104">
    <property type="entry name" value="Integrase_catalytic"/>
</dbReference>
<dbReference type="Proteomes" id="UP000251205">
    <property type="component" value="Unassembled WGS sequence"/>
</dbReference>
<keyword evidence="2" id="KW-0229">DNA integration</keyword>
<dbReference type="GO" id="GO:0003677">
    <property type="term" value="F:DNA binding"/>
    <property type="evidence" value="ECO:0007669"/>
    <property type="project" value="UniProtKB-KW"/>
</dbReference>
<evidence type="ECO:0000256" key="2">
    <source>
        <dbReference type="ARBA" id="ARBA00022908"/>
    </source>
</evidence>
<evidence type="ECO:0000256" key="3">
    <source>
        <dbReference type="ARBA" id="ARBA00023125"/>
    </source>
</evidence>
<dbReference type="SUPFAM" id="SSF56349">
    <property type="entry name" value="DNA breaking-rejoining enzymes"/>
    <property type="match status" value="1"/>
</dbReference>
<evidence type="ECO:0000256" key="5">
    <source>
        <dbReference type="SAM" id="MobiDB-lite"/>
    </source>
</evidence>
<protein>
    <submittedName>
        <fullName evidence="7">Integrase</fullName>
    </submittedName>
</protein>
<gene>
    <name evidence="7" type="ORF">DQ393_06280</name>
</gene>
<sequence>MADMPRKPYPYTLKEIDQNGNVRWYFRIGKGKRTRLPGQWGSPEFNAAYRKCMGQAEATPAPSRHTLQWLSDKYQDSAAFKGLAPSTQAVRRNVLKSICKTGGKMIASRIGRKEIAAGRDRRADTPFAAITYMKVMGYLFEWAVDAGYLKENPVIGVKKPKVATDGFKPWEPDDVAKFYETHKDGTQARLAMDLLLFTGLRRSDIFKIGPQHVRDGIIEFRAAKNSEPLFIPIHPALQKILDQVKTKHLAYLVTPVHKRPFKSAASFGNWFGDVCRDAHVDGRAHGLRKALAQIMAESGNSNAELKARFGWRSDAMANLYTKKADKRRLAISGAAKLNENILTPHSQSNEGFAQNKDAKSNS</sequence>
<dbReference type="OrthoDB" id="7873969at2"/>
<name>A0A329YN34_RHITR</name>
<evidence type="ECO:0000313" key="8">
    <source>
        <dbReference type="Proteomes" id="UP000251205"/>
    </source>
</evidence>
<evidence type="ECO:0000259" key="6">
    <source>
        <dbReference type="PROSITE" id="PS51898"/>
    </source>
</evidence>
<organism evidence="7 8">
    <name type="scientific">Rhizobium tropici</name>
    <dbReference type="NCBI Taxonomy" id="398"/>
    <lineage>
        <taxon>Bacteria</taxon>
        <taxon>Pseudomonadati</taxon>
        <taxon>Pseudomonadota</taxon>
        <taxon>Alphaproteobacteria</taxon>
        <taxon>Hyphomicrobiales</taxon>
        <taxon>Rhizobiaceae</taxon>
        <taxon>Rhizobium/Agrobacterium group</taxon>
        <taxon>Rhizobium</taxon>
    </lineage>
</organism>
<dbReference type="Gene3D" id="1.10.443.10">
    <property type="entry name" value="Intergrase catalytic core"/>
    <property type="match status" value="1"/>
</dbReference>
<reference evidence="7 8" key="1">
    <citation type="submission" date="2018-06" db="EMBL/GenBank/DDBJ databases">
        <title>Whole Genome Sequence of an efficient microsymbiont, Rhizobium tropici.</title>
        <authorList>
            <person name="Srinivasan R."/>
            <person name="Singh H.V."/>
            <person name="Srivastava R."/>
            <person name="Kumari B."/>
            <person name="Radhakrishna A."/>
        </authorList>
    </citation>
    <scope>NUCLEOTIDE SEQUENCE [LARGE SCALE GENOMIC DNA]</scope>
    <source>
        <strain evidence="7 8">IGFRI Rhizo-19</strain>
    </source>
</reference>
<dbReference type="EMBL" id="QMKK01000022">
    <property type="protein sequence ID" value="RAX42440.1"/>
    <property type="molecule type" value="Genomic_DNA"/>
</dbReference>
<proteinExistence type="inferred from homology"/>
<feature type="domain" description="Tyr recombinase" evidence="6">
    <location>
        <begin position="165"/>
        <end position="334"/>
    </location>
</feature>
<dbReference type="GO" id="GO:0015074">
    <property type="term" value="P:DNA integration"/>
    <property type="evidence" value="ECO:0007669"/>
    <property type="project" value="UniProtKB-KW"/>
</dbReference>
<comment type="similarity">
    <text evidence="1">Belongs to the 'phage' integrase family.</text>
</comment>
<evidence type="ECO:0000313" key="7">
    <source>
        <dbReference type="EMBL" id="RAX42440.1"/>
    </source>
</evidence>
<dbReference type="RefSeq" id="WP_112340926.1">
    <property type="nucleotide sequence ID" value="NZ_QMKK01000022.1"/>
</dbReference>
<dbReference type="AlphaFoldDB" id="A0A329YN34"/>
<comment type="caution">
    <text evidence="7">The sequence shown here is derived from an EMBL/GenBank/DDBJ whole genome shotgun (WGS) entry which is preliminary data.</text>
</comment>
<dbReference type="Pfam" id="PF00589">
    <property type="entry name" value="Phage_integrase"/>
    <property type="match status" value="1"/>
</dbReference>
<dbReference type="GO" id="GO:0006310">
    <property type="term" value="P:DNA recombination"/>
    <property type="evidence" value="ECO:0007669"/>
    <property type="project" value="UniProtKB-KW"/>
</dbReference>
<keyword evidence="3" id="KW-0238">DNA-binding</keyword>
<dbReference type="InterPro" id="IPR011010">
    <property type="entry name" value="DNA_brk_join_enz"/>
</dbReference>
<dbReference type="Gene3D" id="1.10.150.130">
    <property type="match status" value="1"/>
</dbReference>
<dbReference type="PANTHER" id="PTHR30629">
    <property type="entry name" value="PROPHAGE INTEGRASE"/>
    <property type="match status" value="1"/>
</dbReference>
<keyword evidence="4" id="KW-0233">DNA recombination</keyword>
<evidence type="ECO:0000256" key="4">
    <source>
        <dbReference type="ARBA" id="ARBA00023172"/>
    </source>
</evidence>
<feature type="region of interest" description="Disordered" evidence="5">
    <location>
        <begin position="343"/>
        <end position="362"/>
    </location>
</feature>
<evidence type="ECO:0000256" key="1">
    <source>
        <dbReference type="ARBA" id="ARBA00008857"/>
    </source>
</evidence>
<dbReference type="InterPro" id="IPR050808">
    <property type="entry name" value="Phage_Integrase"/>
</dbReference>